<evidence type="ECO:0000256" key="1">
    <source>
        <dbReference type="ARBA" id="ARBA00003660"/>
    </source>
</evidence>
<keyword evidence="2" id="KW-0813">Transport</keyword>
<dbReference type="SUPFAM" id="SSF51735">
    <property type="entry name" value="NAD(P)-binding Rossmann-fold domains"/>
    <property type="match status" value="1"/>
</dbReference>
<dbReference type="Gene3D" id="3.30.70.1450">
    <property type="entry name" value="Regulator of K+ conductance, C-terminal domain"/>
    <property type="match status" value="1"/>
</dbReference>
<dbReference type="PANTHER" id="PTHR43833:SF5">
    <property type="entry name" value="TRK SYSTEM POTASSIUM UPTAKE PROTEIN TRKA"/>
    <property type="match status" value="1"/>
</dbReference>
<dbReference type="InterPro" id="IPR036291">
    <property type="entry name" value="NAD(P)-bd_dom_sf"/>
</dbReference>
<protein>
    <submittedName>
        <fullName evidence="9">TrkA domain protein</fullName>
    </submittedName>
</protein>
<dbReference type="InterPro" id="IPR006037">
    <property type="entry name" value="RCK_C"/>
</dbReference>
<keyword evidence="4" id="KW-0630">Potassium</keyword>
<dbReference type="RefSeq" id="WP_014555058.1">
    <property type="nucleotide sequence ID" value="NC_017459.1"/>
</dbReference>
<dbReference type="PRINTS" id="PR00335">
    <property type="entry name" value="KUPTAKETRKA"/>
</dbReference>
<evidence type="ECO:0000313" key="10">
    <source>
        <dbReference type="Proteomes" id="UP000007954"/>
    </source>
</evidence>
<dbReference type="HOGENOM" id="CLU_046525_2_2_2"/>
<evidence type="ECO:0000256" key="3">
    <source>
        <dbReference type="ARBA" id="ARBA00022538"/>
    </source>
</evidence>
<dbReference type="GeneID" id="12445778"/>
<evidence type="ECO:0000256" key="5">
    <source>
        <dbReference type="ARBA" id="ARBA00023027"/>
    </source>
</evidence>
<keyword evidence="3" id="KW-0633">Potassium transport</keyword>
<reference evidence="9 10" key="1">
    <citation type="journal article" date="2011" name="PLoS ONE">
        <title>Haloquadratum walsbyi: limited diversity in a global pond.</title>
        <authorList>
            <person name="Dyall-Smith M."/>
            <person name="Pfeiffer F."/>
            <person name="Klee K."/>
            <person name="Palm P."/>
            <person name="Gross K."/>
            <person name="Schuster S.C."/>
            <person name="Rampp M."/>
            <person name="Oesterhelt D."/>
        </authorList>
    </citation>
    <scope>NUCLEOTIDE SEQUENCE [LARGE SCALE GENOMIC DNA]</scope>
    <source>
        <strain evidence="10">DSM 16854 / JCM 12705 / C23</strain>
    </source>
</reference>
<evidence type="ECO:0000259" key="7">
    <source>
        <dbReference type="PROSITE" id="PS51201"/>
    </source>
</evidence>
<evidence type="ECO:0000259" key="8">
    <source>
        <dbReference type="PROSITE" id="PS51202"/>
    </source>
</evidence>
<accession>G0LGA7</accession>
<dbReference type="PROSITE" id="PS51201">
    <property type="entry name" value="RCK_N"/>
    <property type="match status" value="1"/>
</dbReference>
<sequence length="217" mass="23134">MSSNQPRTVIAGGGRVGRRTANILSDRGYDIVVIEPNSDRAQTIADDYVATVIEGDATRPAILEQVNLDRVDVIAALTAETGTNLAICLAATRMVPDLKTILRTDVETRGEYDDWVDEVVFPENAAARVAANTVESDVRAIEDTTGSLDLLEVTVAPSAPVAERTLEEVGLPRGCLVVASTGGNRIAGPETELIPDETYTIAVEPSVSDEVLQLFRG</sequence>
<dbReference type="PANTHER" id="PTHR43833">
    <property type="entry name" value="POTASSIUM CHANNEL PROTEIN 2-RELATED-RELATED"/>
    <property type="match status" value="1"/>
</dbReference>
<dbReference type="InterPro" id="IPR050721">
    <property type="entry name" value="Trk_Ktr_HKT_K-transport"/>
</dbReference>
<proteinExistence type="predicted"/>
<dbReference type="Gene3D" id="3.40.50.720">
    <property type="entry name" value="NAD(P)-binding Rossmann-like Domain"/>
    <property type="match status" value="1"/>
</dbReference>
<dbReference type="SUPFAM" id="SSF116726">
    <property type="entry name" value="TrkA C-terminal domain-like"/>
    <property type="match status" value="1"/>
</dbReference>
<keyword evidence="6" id="KW-0406">Ion transport</keyword>
<dbReference type="InterPro" id="IPR036721">
    <property type="entry name" value="RCK_C_sf"/>
</dbReference>
<dbReference type="GO" id="GO:0015079">
    <property type="term" value="F:potassium ion transmembrane transporter activity"/>
    <property type="evidence" value="ECO:0007669"/>
    <property type="project" value="InterPro"/>
</dbReference>
<dbReference type="KEGG" id="hwc:Hqrw_1158"/>
<name>G0LGA7_HALWC</name>
<dbReference type="Proteomes" id="UP000007954">
    <property type="component" value="Chromosome"/>
</dbReference>
<dbReference type="InterPro" id="IPR006036">
    <property type="entry name" value="K_uptake_TrkA"/>
</dbReference>
<dbReference type="Pfam" id="PF02080">
    <property type="entry name" value="TrkA_C"/>
    <property type="match status" value="1"/>
</dbReference>
<dbReference type="GO" id="GO:0005886">
    <property type="term" value="C:plasma membrane"/>
    <property type="evidence" value="ECO:0007669"/>
    <property type="project" value="InterPro"/>
</dbReference>
<keyword evidence="5" id="KW-0520">NAD</keyword>
<dbReference type="InterPro" id="IPR003148">
    <property type="entry name" value="RCK_N"/>
</dbReference>
<dbReference type="Pfam" id="PF02254">
    <property type="entry name" value="TrkA_N"/>
    <property type="match status" value="1"/>
</dbReference>
<gene>
    <name evidence="9" type="primary">trkA1</name>
    <name evidence="9" type="ordered locus">Hqrw_1158</name>
</gene>
<dbReference type="OrthoDB" id="169192at2157"/>
<dbReference type="AlphaFoldDB" id="G0LGA7"/>
<dbReference type="EMBL" id="FR746099">
    <property type="protein sequence ID" value="CCC39127.1"/>
    <property type="molecule type" value="Genomic_DNA"/>
</dbReference>
<dbReference type="PROSITE" id="PS51202">
    <property type="entry name" value="RCK_C"/>
    <property type="match status" value="1"/>
</dbReference>
<organism evidence="9 10">
    <name type="scientific">Haloquadratum walsbyi (strain DSM 16854 / JCM 12705 / C23)</name>
    <dbReference type="NCBI Taxonomy" id="768065"/>
    <lineage>
        <taxon>Archaea</taxon>
        <taxon>Methanobacteriati</taxon>
        <taxon>Methanobacteriota</taxon>
        <taxon>Stenosarchaea group</taxon>
        <taxon>Halobacteria</taxon>
        <taxon>Halobacteriales</taxon>
        <taxon>Haloferacaceae</taxon>
        <taxon>Haloquadratum</taxon>
    </lineage>
</organism>
<feature type="domain" description="RCK N-terminal" evidence="7">
    <location>
        <begin position="5"/>
        <end position="120"/>
    </location>
</feature>
<evidence type="ECO:0000256" key="4">
    <source>
        <dbReference type="ARBA" id="ARBA00022958"/>
    </source>
</evidence>
<evidence type="ECO:0000313" key="9">
    <source>
        <dbReference type="EMBL" id="CCC39127.1"/>
    </source>
</evidence>
<comment type="function">
    <text evidence="1">Part of a potassium transport system.</text>
</comment>
<feature type="domain" description="RCK C-terminal" evidence="8">
    <location>
        <begin position="138"/>
        <end position="217"/>
    </location>
</feature>
<evidence type="ECO:0000256" key="2">
    <source>
        <dbReference type="ARBA" id="ARBA00022448"/>
    </source>
</evidence>
<evidence type="ECO:0000256" key="6">
    <source>
        <dbReference type="ARBA" id="ARBA00023065"/>
    </source>
</evidence>